<dbReference type="Gene3D" id="3.40.50.2000">
    <property type="entry name" value="Glycogen Phosphorylase B"/>
    <property type="match status" value="3"/>
</dbReference>
<feature type="region of interest" description="Disordered" evidence="1">
    <location>
        <begin position="94"/>
        <end position="132"/>
    </location>
</feature>
<evidence type="ECO:0000313" key="5">
    <source>
        <dbReference type="Proteomes" id="UP000178526"/>
    </source>
</evidence>
<protein>
    <recommendedName>
        <fullName evidence="6">Glycosyl transferase family 1 domain-containing protein</fullName>
    </recommendedName>
</protein>
<evidence type="ECO:0008006" key="6">
    <source>
        <dbReference type="Google" id="ProtNLM"/>
    </source>
</evidence>
<comment type="caution">
    <text evidence="4">The sequence shown here is derived from an EMBL/GenBank/DDBJ whole genome shotgun (WGS) entry which is preliminary data.</text>
</comment>
<feature type="compositionally biased region" description="Basic and acidic residues" evidence="1">
    <location>
        <begin position="112"/>
        <end position="128"/>
    </location>
</feature>
<organism evidence="4 5">
    <name type="scientific">Candidatus Schekmanbacteria bacterium GWA2_38_11</name>
    <dbReference type="NCBI Taxonomy" id="1817876"/>
    <lineage>
        <taxon>Bacteria</taxon>
        <taxon>Candidatus Schekmaniibacteriota</taxon>
    </lineage>
</organism>
<evidence type="ECO:0000313" key="4">
    <source>
        <dbReference type="EMBL" id="OGL40296.1"/>
    </source>
</evidence>
<dbReference type="PANTHER" id="PTHR12526">
    <property type="entry name" value="GLYCOSYLTRANSFERASE"/>
    <property type="match status" value="1"/>
</dbReference>
<accession>A0A1F7RFF6</accession>
<sequence length="474" mass="52569">MKTKVIHIITKLELGGAQQNTLFTLKNLDKKIFDLVLVSGTGGILDEEAKKIEGIKTYFVPELVREINPLKDLIALFKIIKILSKEKRLVAQNSQLQTQNPPTPPLPACRQAGEKGGKGGFEPEHRTQNVEPGESLTRPYPIIVHTHSSKSGIIGRWAAKFAGIPYIIHTFHGFGFNDYQIFFKRSLFISLERLTGKITSWFICVSKANIENGKKLGIFTDKEISLIRSGIEIEKFMNTANNSKATLASQQGGSVNENNSTPASFSKDLIPLSPPLLKGESGGFLEGIRERLGIKENIPIVGMIACFKPQKAPLDFIKIAARVKNELEAKFILVGDGELRKEIEAEIERLDLKGNVILTGWRKDIPDILKCFDLLVLTSLWEGLPRVLPEALASNIPVVATNVDGASEVIKDGVNGYLLTPHDIDGFTEKIVYLLKNRAVFTGLATKNRDILAEFDIKDMVKKQEQLYTTILSL</sequence>
<dbReference type="EMBL" id="MGDB01000102">
    <property type="protein sequence ID" value="OGL40296.1"/>
    <property type="molecule type" value="Genomic_DNA"/>
</dbReference>
<dbReference type="PANTHER" id="PTHR12526:SF630">
    <property type="entry name" value="GLYCOSYLTRANSFERASE"/>
    <property type="match status" value="1"/>
</dbReference>
<dbReference type="Proteomes" id="UP000178526">
    <property type="component" value="Unassembled WGS sequence"/>
</dbReference>
<feature type="domain" description="Glycosyl transferase family 1" evidence="2">
    <location>
        <begin position="288"/>
        <end position="438"/>
    </location>
</feature>
<evidence type="ECO:0000259" key="3">
    <source>
        <dbReference type="Pfam" id="PF13439"/>
    </source>
</evidence>
<dbReference type="SUPFAM" id="SSF53756">
    <property type="entry name" value="UDP-Glycosyltransferase/glycogen phosphorylase"/>
    <property type="match status" value="1"/>
</dbReference>
<evidence type="ECO:0000256" key="1">
    <source>
        <dbReference type="SAM" id="MobiDB-lite"/>
    </source>
</evidence>
<dbReference type="InterPro" id="IPR028098">
    <property type="entry name" value="Glyco_trans_4-like_N"/>
</dbReference>
<evidence type="ECO:0000259" key="2">
    <source>
        <dbReference type="Pfam" id="PF00534"/>
    </source>
</evidence>
<gene>
    <name evidence="4" type="ORF">A2042_01105</name>
</gene>
<dbReference type="AlphaFoldDB" id="A0A1F7RFF6"/>
<dbReference type="InterPro" id="IPR001296">
    <property type="entry name" value="Glyco_trans_1"/>
</dbReference>
<dbReference type="GO" id="GO:0016757">
    <property type="term" value="F:glycosyltransferase activity"/>
    <property type="evidence" value="ECO:0007669"/>
    <property type="project" value="InterPro"/>
</dbReference>
<reference evidence="4 5" key="1">
    <citation type="journal article" date="2016" name="Nat. Commun.">
        <title>Thousands of microbial genomes shed light on interconnected biogeochemical processes in an aquifer system.</title>
        <authorList>
            <person name="Anantharaman K."/>
            <person name="Brown C.T."/>
            <person name="Hug L.A."/>
            <person name="Sharon I."/>
            <person name="Castelle C.J."/>
            <person name="Probst A.J."/>
            <person name="Thomas B.C."/>
            <person name="Singh A."/>
            <person name="Wilkins M.J."/>
            <person name="Karaoz U."/>
            <person name="Brodie E.L."/>
            <person name="Williams K.H."/>
            <person name="Hubbard S.S."/>
            <person name="Banfield J.F."/>
        </authorList>
    </citation>
    <scope>NUCLEOTIDE SEQUENCE [LARGE SCALE GENOMIC DNA]</scope>
</reference>
<feature type="domain" description="Glycosyltransferase subfamily 4-like N-terminal" evidence="3">
    <location>
        <begin position="143"/>
        <end position="234"/>
    </location>
</feature>
<dbReference type="Pfam" id="PF00534">
    <property type="entry name" value="Glycos_transf_1"/>
    <property type="match status" value="1"/>
</dbReference>
<dbReference type="CDD" id="cd03808">
    <property type="entry name" value="GT4_CapM-like"/>
    <property type="match status" value="1"/>
</dbReference>
<dbReference type="Pfam" id="PF13439">
    <property type="entry name" value="Glyco_transf_4"/>
    <property type="match status" value="1"/>
</dbReference>
<proteinExistence type="predicted"/>
<name>A0A1F7RFF6_9BACT</name>